<evidence type="ECO:0000256" key="8">
    <source>
        <dbReference type="HAMAP-Rule" id="MF_01535"/>
    </source>
</evidence>
<feature type="binding site" evidence="8">
    <location>
        <position position="259"/>
    </location>
    <ligand>
        <name>ATP</name>
        <dbReference type="ChEBI" id="CHEBI:30616"/>
    </ligand>
</feature>
<evidence type="ECO:0000256" key="3">
    <source>
        <dbReference type="ARBA" id="ARBA00022741"/>
    </source>
</evidence>
<feature type="binding site" evidence="8">
    <location>
        <position position="296"/>
    </location>
    <ligand>
        <name>substrate</name>
    </ligand>
</feature>
<dbReference type="Gene3D" id="3.30.420.40">
    <property type="match status" value="2"/>
</dbReference>
<comment type="caution">
    <text evidence="12">The sequence shown here is derived from an EMBL/GenBank/DDBJ whole genome shotgun (WGS) entry which is preliminary data.</text>
</comment>
<comment type="catalytic activity">
    <reaction evidence="8">
        <text>L-rhamnulose + ATP = L-rhamnulose 1-phosphate + ADP + H(+)</text>
        <dbReference type="Rhea" id="RHEA:20117"/>
        <dbReference type="ChEBI" id="CHEBI:15378"/>
        <dbReference type="ChEBI" id="CHEBI:17897"/>
        <dbReference type="ChEBI" id="CHEBI:30616"/>
        <dbReference type="ChEBI" id="CHEBI:58313"/>
        <dbReference type="ChEBI" id="CHEBI:456216"/>
        <dbReference type="EC" id="2.7.1.5"/>
    </reaction>
</comment>
<evidence type="ECO:0000256" key="2">
    <source>
        <dbReference type="ARBA" id="ARBA00022679"/>
    </source>
</evidence>
<dbReference type="InterPro" id="IPR043129">
    <property type="entry name" value="ATPase_NBD"/>
</dbReference>
<evidence type="ECO:0000256" key="9">
    <source>
        <dbReference type="NCBIfam" id="TIGR02627"/>
    </source>
</evidence>
<dbReference type="EMBL" id="BAUV01000026">
    <property type="protein sequence ID" value="GAE35982.1"/>
    <property type="molecule type" value="Genomic_DNA"/>
</dbReference>
<dbReference type="PANTHER" id="PTHR10196:SF93">
    <property type="entry name" value="L-RHAMNULOKINASE"/>
    <property type="match status" value="1"/>
</dbReference>
<gene>
    <name evidence="8" type="primary">rhaB</name>
    <name evidence="12" type="ORF">JCM9157_3126</name>
</gene>
<dbReference type="InterPro" id="IPR018484">
    <property type="entry name" value="FGGY_N"/>
</dbReference>
<dbReference type="Proteomes" id="UP000018896">
    <property type="component" value="Unassembled WGS sequence"/>
</dbReference>
<evidence type="ECO:0000313" key="12">
    <source>
        <dbReference type="EMBL" id="GAE35982.1"/>
    </source>
</evidence>
<feature type="active site" description="Proton acceptor" evidence="8">
    <location>
        <position position="238"/>
    </location>
</feature>
<feature type="binding site" evidence="8">
    <location>
        <begin position="12"/>
        <end position="16"/>
    </location>
    <ligand>
        <name>ATP</name>
        <dbReference type="ChEBI" id="CHEBI:30616"/>
    </ligand>
</feature>
<evidence type="ECO:0000259" key="10">
    <source>
        <dbReference type="Pfam" id="PF00370"/>
    </source>
</evidence>
<comment type="similarity">
    <text evidence="8">Belongs to the rhamnulokinase family.</text>
</comment>
<sequence>MKKYSLAVDIGASSGRLIVGDLEKNQLHLNEVHRFENSIIEKNNHFCWDVGALFFEIKQGIKKCHELGIRPVSIGIDTWAVDFVLLDENDQLLTDAIAYRDPRTDGIMEEVVEIFKKERLYLETGIQFQKFNTIYQLYALKKQNPDVLKKAKTFLMIPDYLHFLLTGIKANEYTNATSTQLINAFTKKWDKDIIHTLGLNLDMFQEIKMPKEMLGSLRNELVEEFGFNMDVILPATHDTGSAVLAVPELEETIYISSGTWSLIGVENHFPICVTKALDYNFTNEGGMDYQYRFLKNIMGLWMIQEVRRNYNNRYSFAELVDLSREVTTFASIVDVDDQRFLKPENMIEEIQKYCLETNQQVPNKPGEIAKCVFESLADSYKKAIAEIEDIFEKEFKTINVIGGGCQNQLLNQLIADVTGKEVFAGPIEATAIGNIIAQLISLGEIKDIHEARSIIKQSFNVVSYTKIKN</sequence>
<name>W4QVS1_HALA3</name>
<comment type="caution">
    <text evidence="8">Lacks conserved residue(s) required for the propagation of feature annotation.</text>
</comment>
<dbReference type="AlphaFoldDB" id="W4QVS1"/>
<dbReference type="STRING" id="1236973.JCM9157_3126"/>
<comment type="pathway">
    <text evidence="8">Carbohydrate degradation; L-rhamnose degradation; glycerone phosphate from L-rhamnose: step 2/3.</text>
</comment>
<dbReference type="EC" id="2.7.1.5" evidence="8 9"/>
<protein>
    <recommendedName>
        <fullName evidence="8 9">Rhamnulokinase</fullName>
        <shortName evidence="8">RhaB</shortName>
        <ecNumber evidence="8 9">2.7.1.5</ecNumber>
    </recommendedName>
    <alternativeName>
        <fullName evidence="8">ATP:L-rhamnulose phosphotransferase</fullName>
    </alternativeName>
    <alternativeName>
        <fullName evidence="8">L-rhamnulose 1-kinase</fullName>
    </alternativeName>
    <alternativeName>
        <fullName evidence="8">Rhamnulose kinase</fullName>
    </alternativeName>
</protein>
<feature type="binding site" evidence="8">
    <location>
        <position position="80"/>
    </location>
    <ligand>
        <name>substrate</name>
    </ligand>
</feature>
<dbReference type="HAMAP" id="MF_01535">
    <property type="entry name" value="Rhamnulokinase"/>
    <property type="match status" value="1"/>
</dbReference>
<dbReference type="GO" id="GO:0005829">
    <property type="term" value="C:cytosol"/>
    <property type="evidence" value="ECO:0007669"/>
    <property type="project" value="TreeGrafter"/>
</dbReference>
<feature type="binding site" evidence="8">
    <location>
        <position position="304"/>
    </location>
    <ligand>
        <name>ATP</name>
        <dbReference type="ChEBI" id="CHEBI:30616"/>
    </ligand>
</feature>
<comment type="cofactor">
    <cofactor evidence="8">
        <name>Mg(2+)</name>
        <dbReference type="ChEBI" id="CHEBI:18420"/>
    </cofactor>
</comment>
<organism evidence="12 13">
    <name type="scientific">Halalkalibacter akibai (strain ATCC 43226 / DSM 21942 / CIP 109018 / JCM 9157 / 1139)</name>
    <name type="common">Bacillus akibai</name>
    <dbReference type="NCBI Taxonomy" id="1236973"/>
    <lineage>
        <taxon>Bacteria</taxon>
        <taxon>Bacillati</taxon>
        <taxon>Bacillota</taxon>
        <taxon>Bacilli</taxon>
        <taxon>Bacillales</taxon>
        <taxon>Bacillaceae</taxon>
        <taxon>Halalkalibacter</taxon>
    </lineage>
</organism>
<evidence type="ECO:0000256" key="7">
    <source>
        <dbReference type="ARBA" id="ARBA00023308"/>
    </source>
</evidence>
<keyword evidence="6 8" id="KW-1015">Disulfide bond</keyword>
<feature type="domain" description="Carbohydrate kinase FGGY N-terminal" evidence="10">
    <location>
        <begin position="4"/>
        <end position="244"/>
    </location>
</feature>
<feature type="binding site" evidence="8">
    <location>
        <begin position="237"/>
        <end position="239"/>
    </location>
    <ligand>
        <name>substrate</name>
    </ligand>
</feature>
<dbReference type="GO" id="GO:0004370">
    <property type="term" value="F:glycerol kinase activity"/>
    <property type="evidence" value="ECO:0007669"/>
    <property type="project" value="TreeGrafter"/>
</dbReference>
<dbReference type="RefSeq" id="WP_035665648.1">
    <property type="nucleotide sequence ID" value="NZ_BAUV01000026.1"/>
</dbReference>
<reference evidence="12 13" key="1">
    <citation type="journal article" date="2014" name="Genome Announc.">
        <title>Draft Genome Sequences of Three Alkaliphilic Bacillus Strains, Bacillus wakoensis JCM 9140T, Bacillus akibai JCM 9157T, and Bacillus hemicellulosilyticus JCM 9152T.</title>
        <authorList>
            <person name="Yuki M."/>
            <person name="Oshima K."/>
            <person name="Suda W."/>
            <person name="Oshida Y."/>
            <person name="Kitamura K."/>
            <person name="Iida T."/>
            <person name="Hattori M."/>
            <person name="Ohkuma M."/>
        </authorList>
    </citation>
    <scope>NUCLEOTIDE SEQUENCE [LARGE SCALE GENOMIC DNA]</scope>
    <source>
        <strain evidence="12 13">JCM 9157</strain>
    </source>
</reference>
<dbReference type="InterPro" id="IPR018485">
    <property type="entry name" value="FGGY_C"/>
</dbReference>
<feature type="binding site" evidence="8">
    <location>
        <position position="403"/>
    </location>
    <ligand>
        <name>ATP</name>
        <dbReference type="ChEBI" id="CHEBI:30616"/>
    </ligand>
</feature>
<dbReference type="PANTHER" id="PTHR10196">
    <property type="entry name" value="SUGAR KINASE"/>
    <property type="match status" value="1"/>
</dbReference>
<feature type="disulfide bond" evidence="8">
    <location>
        <begin position="354"/>
        <end position="371"/>
    </location>
</feature>
<dbReference type="Pfam" id="PF00370">
    <property type="entry name" value="FGGY_N"/>
    <property type="match status" value="1"/>
</dbReference>
<evidence type="ECO:0000256" key="5">
    <source>
        <dbReference type="ARBA" id="ARBA00022840"/>
    </source>
</evidence>
<dbReference type="NCBIfam" id="TIGR02627">
    <property type="entry name" value="rhamnulo_kin"/>
    <property type="match status" value="1"/>
</dbReference>
<dbReference type="GO" id="GO:0005524">
    <property type="term" value="F:ATP binding"/>
    <property type="evidence" value="ECO:0007669"/>
    <property type="project" value="UniProtKB-KW"/>
</dbReference>
<dbReference type="GO" id="GO:0008993">
    <property type="term" value="F:rhamnulokinase activity"/>
    <property type="evidence" value="ECO:0007669"/>
    <property type="project" value="UniProtKB-UniRule"/>
</dbReference>
<evidence type="ECO:0000256" key="1">
    <source>
        <dbReference type="ARBA" id="ARBA00009156"/>
    </source>
</evidence>
<dbReference type="GO" id="GO:0006071">
    <property type="term" value="P:glycerol metabolic process"/>
    <property type="evidence" value="ECO:0007669"/>
    <property type="project" value="TreeGrafter"/>
</dbReference>
<dbReference type="InterPro" id="IPR013449">
    <property type="entry name" value="Rhamnulokinase"/>
</dbReference>
<keyword evidence="8" id="KW-0460">Magnesium</keyword>
<dbReference type="SUPFAM" id="SSF53067">
    <property type="entry name" value="Actin-like ATPase domain"/>
    <property type="match status" value="2"/>
</dbReference>
<keyword evidence="4 8" id="KW-0418">Kinase</keyword>
<dbReference type="eggNOG" id="COG1070">
    <property type="taxonomic scope" value="Bacteria"/>
</dbReference>
<keyword evidence="2 8" id="KW-0808">Transferase</keyword>
<evidence type="ECO:0000256" key="4">
    <source>
        <dbReference type="ARBA" id="ARBA00022777"/>
    </source>
</evidence>
<keyword evidence="13" id="KW-1185">Reference proteome</keyword>
<comment type="function">
    <text evidence="8">Involved in the catabolism of L-rhamnose (6-deoxy-L-mannose). Catalyzes the transfer of the gamma-phosphate group from ATP to the 1-hydroxyl group of L-rhamnulose to yield L-rhamnulose 1-phosphate.</text>
</comment>
<dbReference type="OrthoDB" id="9761504at2"/>
<evidence type="ECO:0000313" key="13">
    <source>
        <dbReference type="Proteomes" id="UP000018896"/>
    </source>
</evidence>
<dbReference type="UniPathway" id="UPA00541">
    <property type="reaction ID" value="UER00602"/>
</dbReference>
<accession>W4QVS1</accession>
<dbReference type="InterPro" id="IPR000577">
    <property type="entry name" value="Carb_kinase_FGGY"/>
</dbReference>
<comment type="similarity">
    <text evidence="1">Belongs to the FGGY kinase family.</text>
</comment>
<keyword evidence="3 8" id="KW-0547">Nucleotide-binding</keyword>
<keyword evidence="7 8" id="KW-0684">Rhamnose metabolism</keyword>
<evidence type="ECO:0000256" key="6">
    <source>
        <dbReference type="ARBA" id="ARBA00023157"/>
    </source>
</evidence>
<keyword evidence="5 8" id="KW-0067">ATP-binding</keyword>
<proteinExistence type="inferred from homology"/>
<dbReference type="Pfam" id="PF02782">
    <property type="entry name" value="FGGY_C"/>
    <property type="match status" value="1"/>
</dbReference>
<dbReference type="PIRSF" id="PIRSF000538">
    <property type="entry name" value="GlpK"/>
    <property type="match status" value="1"/>
</dbReference>
<feature type="domain" description="Carbohydrate kinase FGGY C-terminal" evidence="11">
    <location>
        <begin position="254"/>
        <end position="441"/>
    </location>
</feature>
<evidence type="ECO:0000259" key="11">
    <source>
        <dbReference type="Pfam" id="PF02782"/>
    </source>
</evidence>
<dbReference type="GO" id="GO:0019301">
    <property type="term" value="P:rhamnose catabolic process"/>
    <property type="evidence" value="ECO:0007669"/>
    <property type="project" value="UniProtKB-UniRule"/>
</dbReference>
<dbReference type="CDD" id="cd07771">
    <property type="entry name" value="ASKHA_NBD_FGGY_RhaB-like"/>
    <property type="match status" value="1"/>
</dbReference>